<sequence length="58" mass="6688">MRKAVYRFVRKTPPPLVYAIFLLLLVLATAPAFRPVLFGVSVDDLLQLRCFSPVRQQR</sequence>
<accession>A0A2U3Q793</accession>
<gene>
    <name evidence="1" type="ORF">BRAD3257_6321</name>
</gene>
<evidence type="ECO:0000313" key="1">
    <source>
        <dbReference type="EMBL" id="SPP97218.1"/>
    </source>
</evidence>
<evidence type="ECO:0000313" key="2">
    <source>
        <dbReference type="Proteomes" id="UP000246085"/>
    </source>
</evidence>
<dbReference type="AlphaFoldDB" id="A0A2U3Q793"/>
<organism evidence="1 2">
    <name type="scientific">Bradyrhizobium vignae</name>
    <dbReference type="NCBI Taxonomy" id="1549949"/>
    <lineage>
        <taxon>Bacteria</taxon>
        <taxon>Pseudomonadati</taxon>
        <taxon>Pseudomonadota</taxon>
        <taxon>Alphaproteobacteria</taxon>
        <taxon>Hyphomicrobiales</taxon>
        <taxon>Nitrobacteraceae</taxon>
        <taxon>Bradyrhizobium</taxon>
    </lineage>
</organism>
<name>A0A2U3Q793_9BRAD</name>
<dbReference type="Proteomes" id="UP000246085">
    <property type="component" value="Chromosome BRAD3257"/>
</dbReference>
<proteinExistence type="predicted"/>
<reference evidence="1 2" key="1">
    <citation type="submission" date="2018-03" db="EMBL/GenBank/DDBJ databases">
        <authorList>
            <person name="Gully D."/>
        </authorList>
    </citation>
    <scope>NUCLEOTIDE SEQUENCE [LARGE SCALE GENOMIC DNA]</scope>
    <source>
        <strain evidence="1">ORS3257</strain>
    </source>
</reference>
<dbReference type="KEGG" id="bvz:BRAD3257_6321"/>
<protein>
    <submittedName>
        <fullName evidence="1">Uncharacterized protein</fullName>
    </submittedName>
</protein>
<dbReference type="EMBL" id="LS398110">
    <property type="protein sequence ID" value="SPP97218.1"/>
    <property type="molecule type" value="Genomic_DNA"/>
</dbReference>